<evidence type="ECO:0000313" key="8">
    <source>
        <dbReference type="Proteomes" id="UP001235712"/>
    </source>
</evidence>
<dbReference type="InterPro" id="IPR006059">
    <property type="entry name" value="SBP"/>
</dbReference>
<keyword evidence="7" id="KW-0762">Sugar transport</keyword>
<dbReference type="Proteomes" id="UP001235712">
    <property type="component" value="Unassembled WGS sequence"/>
</dbReference>
<evidence type="ECO:0000256" key="4">
    <source>
        <dbReference type="ARBA" id="ARBA00023139"/>
    </source>
</evidence>
<proteinExistence type="predicted"/>
<dbReference type="RefSeq" id="WP_307247044.1">
    <property type="nucleotide sequence ID" value="NZ_JAUSQZ010000001.1"/>
</dbReference>
<keyword evidence="8" id="KW-1185">Reference proteome</keyword>
<dbReference type="InterPro" id="IPR050490">
    <property type="entry name" value="Bact_solute-bd_prot1"/>
</dbReference>
<keyword evidence="3" id="KW-0472">Membrane</keyword>
<dbReference type="EMBL" id="JAUSQZ010000001">
    <property type="protein sequence ID" value="MDP9829136.1"/>
    <property type="molecule type" value="Genomic_DNA"/>
</dbReference>
<dbReference type="Gene3D" id="3.40.190.10">
    <property type="entry name" value="Periplasmic binding protein-like II"/>
    <property type="match status" value="1"/>
</dbReference>
<dbReference type="PANTHER" id="PTHR43649">
    <property type="entry name" value="ARABINOSE-BINDING PROTEIN-RELATED"/>
    <property type="match status" value="1"/>
</dbReference>
<accession>A0ABT9P8W1</accession>
<gene>
    <name evidence="7" type="ORF">J2S57_004885</name>
</gene>
<dbReference type="PROSITE" id="PS51257">
    <property type="entry name" value="PROKAR_LIPOPROTEIN"/>
    <property type="match status" value="1"/>
</dbReference>
<keyword evidence="7" id="KW-0813">Transport</keyword>
<sequence length="439" mass="46117">MRRRLFALTAPLTALLLLSACSGGSSDGGAADEGPRPGEKVELNFWSWAPEMDKTVEAWNSTHPDIQVTVNKQDGGDTAVTKLLTAIKAGSGAPDLMQAEYQAIPTMVGAGALADIKGNLSGEAQGHFGDGVWNAVTLGSDAVYAVPQDSAPLMFYYRSDVFEKLKIDVPTTWDEYAEAARRIHADDPKTFLGTFSANDAGLFAGLTQQNGASWWGIDGDSWSVAIDADPAKKVAQYWGDLVQEGVIDNTPMYTPAWNSALNKGTQVGWVSAVWAPGVLAGNAADTEGKWKVAPVPQWTEGANVTGAWGGSATAVTSQSKNKAAAAQFAEWLNTSADGVKALATVSNVYPADTQNSAAALSEPPAFFKDQKDFYDIAASVAGGIAPFTYGPNTNVAYSAFNDAFGKAAQGKKSADFLSALTTMQATTVDDLKSAGFNVK</sequence>
<comment type="caution">
    <text evidence="7">The sequence shown here is derived from an EMBL/GenBank/DDBJ whole genome shotgun (WGS) entry which is preliminary data.</text>
</comment>
<evidence type="ECO:0000256" key="5">
    <source>
        <dbReference type="ARBA" id="ARBA00023288"/>
    </source>
</evidence>
<dbReference type="SUPFAM" id="SSF53850">
    <property type="entry name" value="Periplasmic binding protein-like II"/>
    <property type="match status" value="1"/>
</dbReference>
<dbReference type="Pfam" id="PF01547">
    <property type="entry name" value="SBP_bac_1"/>
    <property type="match status" value="1"/>
</dbReference>
<keyword evidence="2 6" id="KW-0732">Signal</keyword>
<name>A0ABT9P8W1_9ACTN</name>
<feature type="signal peptide" evidence="6">
    <location>
        <begin position="1"/>
        <end position="30"/>
    </location>
</feature>
<organism evidence="7 8">
    <name type="scientific">Kineosporia succinea</name>
    <dbReference type="NCBI Taxonomy" id="84632"/>
    <lineage>
        <taxon>Bacteria</taxon>
        <taxon>Bacillati</taxon>
        <taxon>Actinomycetota</taxon>
        <taxon>Actinomycetes</taxon>
        <taxon>Kineosporiales</taxon>
        <taxon>Kineosporiaceae</taxon>
        <taxon>Kineosporia</taxon>
    </lineage>
</organism>
<keyword evidence="4" id="KW-0564">Palmitate</keyword>
<evidence type="ECO:0000256" key="3">
    <source>
        <dbReference type="ARBA" id="ARBA00023136"/>
    </source>
</evidence>
<reference evidence="7 8" key="1">
    <citation type="submission" date="2023-07" db="EMBL/GenBank/DDBJ databases">
        <title>Sequencing the genomes of 1000 actinobacteria strains.</title>
        <authorList>
            <person name="Klenk H.-P."/>
        </authorList>
    </citation>
    <scope>NUCLEOTIDE SEQUENCE [LARGE SCALE GENOMIC DNA]</scope>
    <source>
        <strain evidence="7 8">DSM 44388</strain>
    </source>
</reference>
<dbReference type="PANTHER" id="PTHR43649:SF33">
    <property type="entry name" value="POLYGALACTURONAN_RHAMNOGALACTURONAN-BINDING PROTEIN YTCQ"/>
    <property type="match status" value="1"/>
</dbReference>
<evidence type="ECO:0000313" key="7">
    <source>
        <dbReference type="EMBL" id="MDP9829136.1"/>
    </source>
</evidence>
<evidence type="ECO:0000256" key="1">
    <source>
        <dbReference type="ARBA" id="ARBA00022475"/>
    </source>
</evidence>
<evidence type="ECO:0000256" key="2">
    <source>
        <dbReference type="ARBA" id="ARBA00022729"/>
    </source>
</evidence>
<evidence type="ECO:0000256" key="6">
    <source>
        <dbReference type="SAM" id="SignalP"/>
    </source>
</evidence>
<feature type="chain" id="PRO_5046156417" evidence="6">
    <location>
        <begin position="31"/>
        <end position="439"/>
    </location>
</feature>
<keyword evidence="1" id="KW-1003">Cell membrane</keyword>
<keyword evidence="5" id="KW-0449">Lipoprotein</keyword>
<protein>
    <submittedName>
        <fullName evidence="7">Multiple sugar transport system substrate-binding protein</fullName>
    </submittedName>
</protein>